<dbReference type="Gene3D" id="2.60.40.1890">
    <property type="entry name" value="PCu(A)C copper chaperone"/>
    <property type="match status" value="1"/>
</dbReference>
<accession>A0ABX4ZMV8</accession>
<gene>
    <name evidence="1" type="ORF">ASQ42_03575</name>
</gene>
<dbReference type="Proteomes" id="UP000237218">
    <property type="component" value="Unassembled WGS sequence"/>
</dbReference>
<evidence type="ECO:0000313" key="2">
    <source>
        <dbReference type="Proteomes" id="UP000237218"/>
    </source>
</evidence>
<dbReference type="InterPro" id="IPR036182">
    <property type="entry name" value="PCuAC_sf"/>
</dbReference>
<name>A0ABX4ZMV8_9PROT</name>
<evidence type="ECO:0008006" key="3">
    <source>
        <dbReference type="Google" id="ProtNLM"/>
    </source>
</evidence>
<dbReference type="SUPFAM" id="SSF110087">
    <property type="entry name" value="DR1885-like metal-binding protein"/>
    <property type="match status" value="1"/>
</dbReference>
<keyword evidence="2" id="KW-1185">Reference proteome</keyword>
<sequence length="183" mass="19638">MPCLFPGHMAGARIMNRTGRNSLTIAALLIGLGLESAAAATDSGVAPPPLSLKSITINDAALHTRYREAPFAFGTFSLSNHGVTDMLLRGITSPGCNSVTSNRNSQVAIQSPRQTYDIFQRMAVPHEGTLVFPTSGYHLICHGLKVPYQAGSKLDFTFHFQDVGDVTASFVMQPIVEEKHVGP</sequence>
<dbReference type="EMBL" id="LMYI01000005">
    <property type="protein sequence ID" value="POS63705.1"/>
    <property type="molecule type" value="Genomic_DNA"/>
</dbReference>
<evidence type="ECO:0000313" key="1">
    <source>
        <dbReference type="EMBL" id="POS63705.1"/>
    </source>
</evidence>
<protein>
    <recommendedName>
        <fullName evidence="3">Copper chaperone PCu(A)C</fullName>
    </recommendedName>
</protein>
<dbReference type="InterPro" id="IPR007410">
    <property type="entry name" value="LpqE-like"/>
</dbReference>
<proteinExistence type="predicted"/>
<reference evidence="1 2" key="1">
    <citation type="submission" date="2018-02" db="EMBL/GenBank/DDBJ databases">
        <title>Draft genome sequences of four Parasaccharibacter apium strains isolated from honey bees.</title>
        <authorList>
            <person name="Corby-Harris V.L."/>
            <person name="Anderson K.E."/>
        </authorList>
    </citation>
    <scope>NUCLEOTIDE SEQUENCE [LARGE SCALE GENOMIC DNA]</scope>
    <source>
        <strain evidence="1 2">B8</strain>
    </source>
</reference>
<dbReference type="Pfam" id="PF04314">
    <property type="entry name" value="PCuAC"/>
    <property type="match status" value="1"/>
</dbReference>
<organism evidence="1 2">
    <name type="scientific">Parasaccharibacter apium</name>
    <dbReference type="NCBI Taxonomy" id="1510841"/>
    <lineage>
        <taxon>Bacteria</taxon>
        <taxon>Pseudomonadati</taxon>
        <taxon>Pseudomonadota</taxon>
        <taxon>Alphaproteobacteria</taxon>
        <taxon>Acetobacterales</taxon>
        <taxon>Acetobacteraceae</taxon>
        <taxon>Parasaccharibacter</taxon>
    </lineage>
</organism>
<comment type="caution">
    <text evidence="1">The sequence shown here is derived from an EMBL/GenBank/DDBJ whole genome shotgun (WGS) entry which is preliminary data.</text>
</comment>